<keyword evidence="3" id="KW-0966">Cell projection</keyword>
<evidence type="ECO:0000313" key="6">
    <source>
        <dbReference type="EMBL" id="RKP03367.1"/>
    </source>
</evidence>
<dbReference type="OrthoDB" id="10254794at2759"/>
<dbReference type="PANTHER" id="PTHR15654">
    <property type="entry name" value="COILED-COIL DOMAIN-CONTAINING PROTEIN 113-RELATED"/>
    <property type="match status" value="1"/>
</dbReference>
<dbReference type="GO" id="GO:0005930">
    <property type="term" value="C:axoneme"/>
    <property type="evidence" value="ECO:0007669"/>
    <property type="project" value="TreeGrafter"/>
</dbReference>
<dbReference type="AlphaFoldDB" id="A0A4P9XD25"/>
<dbReference type="STRING" id="1555241.A0A4P9XD25"/>
<dbReference type="GO" id="GO:0036064">
    <property type="term" value="C:ciliary basal body"/>
    <property type="evidence" value="ECO:0007669"/>
    <property type="project" value="TreeGrafter"/>
</dbReference>
<gene>
    <name evidence="6" type="ORF">CXG81DRAFT_7676</name>
</gene>
<dbReference type="Proteomes" id="UP000274922">
    <property type="component" value="Unassembled WGS sequence"/>
</dbReference>
<sequence>LDRAAMIAGIRELLEQKQLLQAVNGALQHKLAEYYRNKKKTEDIFSAPNANPLASDRHASEQQVRYHHLLTEHDNLRQKLWTINAANEASAREQTLRLQQKKVEEKELRVALTQLRKQTSSKAEHSKTGQHLPAGLVDTLEANDLKKELEVAAVQLEHIKLRHRLHREEKLIRQKEELADGLHLIDFEQLKIENQTYNEKIEERNEELLKLRRKITSVVQIFAHVKEKLRHVQKE</sequence>
<dbReference type="PANTHER" id="PTHR15654:SF1">
    <property type="entry name" value="COILED-COIL DOMAIN-CONTAINING PROTEIN 96"/>
    <property type="match status" value="1"/>
</dbReference>
<accession>A0A4P9XD25</accession>
<feature type="coiled-coil region" evidence="4">
    <location>
        <begin position="187"/>
        <end position="214"/>
    </location>
</feature>
<name>A0A4P9XD25_9FUNG</name>
<proteinExistence type="predicted"/>
<reference evidence="7" key="1">
    <citation type="journal article" date="2018" name="Nat. Microbiol.">
        <title>Leveraging single-cell genomics to expand the fungal tree of life.</title>
        <authorList>
            <person name="Ahrendt S.R."/>
            <person name="Quandt C.A."/>
            <person name="Ciobanu D."/>
            <person name="Clum A."/>
            <person name="Salamov A."/>
            <person name="Andreopoulos B."/>
            <person name="Cheng J.F."/>
            <person name="Woyke T."/>
            <person name="Pelin A."/>
            <person name="Henrissat B."/>
            <person name="Reynolds N.K."/>
            <person name="Benny G.L."/>
            <person name="Smith M.E."/>
            <person name="James T.Y."/>
            <person name="Grigoriev I.V."/>
        </authorList>
    </citation>
    <scope>NUCLEOTIDE SEQUENCE [LARGE SCALE GENOMIC DNA]</scope>
    <source>
        <strain evidence="7">ATCC 52028</strain>
    </source>
</reference>
<feature type="domain" description="CCDC113/CCDC96 coiled-coil" evidence="5">
    <location>
        <begin position="146"/>
        <end position="234"/>
    </location>
</feature>
<dbReference type="Pfam" id="PF13870">
    <property type="entry name" value="CCDC113_CCDC96_CC"/>
    <property type="match status" value="1"/>
</dbReference>
<feature type="non-terminal residue" evidence="6">
    <location>
        <position position="235"/>
    </location>
</feature>
<comment type="subcellular location">
    <subcellularLocation>
        <location evidence="1">Cell projection</location>
        <location evidence="1">Cilium</location>
    </subcellularLocation>
</comment>
<dbReference type="GO" id="GO:0060271">
    <property type="term" value="P:cilium assembly"/>
    <property type="evidence" value="ECO:0007669"/>
    <property type="project" value="TreeGrafter"/>
</dbReference>
<evidence type="ECO:0000256" key="2">
    <source>
        <dbReference type="ARBA" id="ARBA00023054"/>
    </source>
</evidence>
<dbReference type="InterPro" id="IPR051885">
    <property type="entry name" value="CC_CF"/>
</dbReference>
<dbReference type="InterPro" id="IPR025254">
    <property type="entry name" value="CCDC113/CCDC96_CC"/>
</dbReference>
<organism evidence="6 7">
    <name type="scientific">Caulochytrium protostelioides</name>
    <dbReference type="NCBI Taxonomy" id="1555241"/>
    <lineage>
        <taxon>Eukaryota</taxon>
        <taxon>Fungi</taxon>
        <taxon>Fungi incertae sedis</taxon>
        <taxon>Chytridiomycota</taxon>
        <taxon>Chytridiomycota incertae sedis</taxon>
        <taxon>Chytridiomycetes</taxon>
        <taxon>Caulochytriales</taxon>
        <taxon>Caulochytriaceae</taxon>
        <taxon>Caulochytrium</taxon>
    </lineage>
</organism>
<evidence type="ECO:0000256" key="1">
    <source>
        <dbReference type="ARBA" id="ARBA00004138"/>
    </source>
</evidence>
<evidence type="ECO:0000256" key="3">
    <source>
        <dbReference type="ARBA" id="ARBA00023273"/>
    </source>
</evidence>
<feature type="non-terminal residue" evidence="6">
    <location>
        <position position="1"/>
    </location>
</feature>
<dbReference type="EMBL" id="ML014124">
    <property type="protein sequence ID" value="RKP03367.1"/>
    <property type="molecule type" value="Genomic_DNA"/>
</dbReference>
<keyword evidence="7" id="KW-1185">Reference proteome</keyword>
<keyword evidence="2 4" id="KW-0175">Coiled coil</keyword>
<evidence type="ECO:0000259" key="5">
    <source>
        <dbReference type="Pfam" id="PF13870"/>
    </source>
</evidence>
<protein>
    <recommendedName>
        <fullName evidence="5">CCDC113/CCDC96 coiled-coil domain-containing protein</fullName>
    </recommendedName>
</protein>
<evidence type="ECO:0000313" key="7">
    <source>
        <dbReference type="Proteomes" id="UP000274922"/>
    </source>
</evidence>
<evidence type="ECO:0000256" key="4">
    <source>
        <dbReference type="SAM" id="Coils"/>
    </source>
</evidence>